<dbReference type="Pfam" id="PF07690">
    <property type="entry name" value="MFS_1"/>
    <property type="match status" value="1"/>
</dbReference>
<feature type="transmembrane region" description="Helical" evidence="6">
    <location>
        <begin position="245"/>
        <end position="267"/>
    </location>
</feature>
<dbReference type="PANTHER" id="PTHR43124:SF3">
    <property type="entry name" value="CHLORAMPHENICOL EFFLUX PUMP RV0191"/>
    <property type="match status" value="1"/>
</dbReference>
<keyword evidence="2" id="KW-1003">Cell membrane</keyword>
<evidence type="ECO:0000256" key="2">
    <source>
        <dbReference type="ARBA" id="ARBA00022475"/>
    </source>
</evidence>
<protein>
    <submittedName>
        <fullName evidence="8">MFS family permease</fullName>
    </submittedName>
</protein>
<dbReference type="InterPro" id="IPR020846">
    <property type="entry name" value="MFS_dom"/>
</dbReference>
<evidence type="ECO:0000256" key="3">
    <source>
        <dbReference type="ARBA" id="ARBA00022692"/>
    </source>
</evidence>
<evidence type="ECO:0000313" key="8">
    <source>
        <dbReference type="EMBL" id="MET4682678.1"/>
    </source>
</evidence>
<dbReference type="SUPFAM" id="SSF103473">
    <property type="entry name" value="MFS general substrate transporter"/>
    <property type="match status" value="1"/>
</dbReference>
<dbReference type="Proteomes" id="UP001549313">
    <property type="component" value="Unassembled WGS sequence"/>
</dbReference>
<dbReference type="PROSITE" id="PS50850">
    <property type="entry name" value="MFS"/>
    <property type="match status" value="1"/>
</dbReference>
<keyword evidence="5 6" id="KW-0472">Membrane</keyword>
<keyword evidence="9" id="KW-1185">Reference proteome</keyword>
<dbReference type="InterPro" id="IPR036259">
    <property type="entry name" value="MFS_trans_sf"/>
</dbReference>
<dbReference type="InterPro" id="IPR050189">
    <property type="entry name" value="MFS_Efflux_Transporters"/>
</dbReference>
<evidence type="ECO:0000256" key="5">
    <source>
        <dbReference type="ARBA" id="ARBA00023136"/>
    </source>
</evidence>
<dbReference type="InterPro" id="IPR011701">
    <property type="entry name" value="MFS"/>
</dbReference>
<accession>A0ABV2R9J7</accession>
<dbReference type="Gene3D" id="1.20.1720.10">
    <property type="entry name" value="Multidrug resistance protein D"/>
    <property type="match status" value="1"/>
</dbReference>
<feature type="transmembrane region" description="Helical" evidence="6">
    <location>
        <begin position="137"/>
        <end position="160"/>
    </location>
</feature>
<feature type="transmembrane region" description="Helical" evidence="6">
    <location>
        <begin position="333"/>
        <end position="355"/>
    </location>
</feature>
<organism evidence="8 9">
    <name type="scientific">Brevundimonas faecalis</name>
    <dbReference type="NCBI Taxonomy" id="947378"/>
    <lineage>
        <taxon>Bacteria</taxon>
        <taxon>Pseudomonadati</taxon>
        <taxon>Pseudomonadota</taxon>
        <taxon>Alphaproteobacteria</taxon>
        <taxon>Caulobacterales</taxon>
        <taxon>Caulobacteraceae</taxon>
        <taxon>Brevundimonas</taxon>
    </lineage>
</organism>
<feature type="transmembrane region" description="Helical" evidence="6">
    <location>
        <begin position="361"/>
        <end position="378"/>
    </location>
</feature>
<name>A0ABV2R9J7_9CAUL</name>
<sequence length="388" mass="40489">MIQCPSLMIRRPPLALVILLLSFPQVVETIYSPTLPLIAAAYHATPQEAAQTLSLWFVAFAFGVVIWGRLCDGVGRRPVLLCGLALYAIGSGWAMVAGDFPQLLMARLISAFGAAVGSIVVQTALRDSYRGSDLARVFSWLGGALAVSPAIGMVLGQAIASCAGHQGVFGGLGLLATGLLALSFAFWPETRPSEVRAASFLSTLRDMLRDGDIWGNAVLIAVFNLAIFGFYQLGPFLFERLETRWFAFGQSGLVLAAASLLGAFINSVLLQRGARAGQLVEASVLLLGIGAGGVILLASSPAFIIGMAIVALAYAVAIPNILTGALRNYGDRLGAAGAVLSMLYYVLLGAGLTAAGFGQRLDILLAACAIFGALAIYAKRQGLVPKAA</sequence>
<gene>
    <name evidence="8" type="ORF">ABIE19_000587</name>
</gene>
<feature type="transmembrane region" description="Helical" evidence="6">
    <location>
        <begin position="279"/>
        <end position="298"/>
    </location>
</feature>
<comment type="caution">
    <text evidence="8">The sequence shown here is derived from an EMBL/GenBank/DDBJ whole genome shotgun (WGS) entry which is preliminary data.</text>
</comment>
<feature type="transmembrane region" description="Helical" evidence="6">
    <location>
        <begin position="53"/>
        <end position="71"/>
    </location>
</feature>
<feature type="transmembrane region" description="Helical" evidence="6">
    <location>
        <begin position="78"/>
        <end position="98"/>
    </location>
</feature>
<keyword evidence="4 6" id="KW-1133">Transmembrane helix</keyword>
<feature type="transmembrane region" description="Helical" evidence="6">
    <location>
        <begin position="166"/>
        <end position="187"/>
    </location>
</feature>
<dbReference type="EMBL" id="JBEPTF010000001">
    <property type="protein sequence ID" value="MET4682678.1"/>
    <property type="molecule type" value="Genomic_DNA"/>
</dbReference>
<evidence type="ECO:0000256" key="1">
    <source>
        <dbReference type="ARBA" id="ARBA00004651"/>
    </source>
</evidence>
<evidence type="ECO:0000256" key="6">
    <source>
        <dbReference type="SAM" id="Phobius"/>
    </source>
</evidence>
<dbReference type="RefSeq" id="WP_354087623.1">
    <property type="nucleotide sequence ID" value="NZ_JBEPTF010000001.1"/>
</dbReference>
<feature type="transmembrane region" description="Helical" evidence="6">
    <location>
        <begin position="104"/>
        <end position="125"/>
    </location>
</feature>
<reference evidence="8 9" key="1">
    <citation type="submission" date="2024-06" db="EMBL/GenBank/DDBJ databases">
        <title>Sorghum-associated microbial communities from plants grown in Nebraska, USA.</title>
        <authorList>
            <person name="Schachtman D."/>
        </authorList>
    </citation>
    <scope>NUCLEOTIDE SEQUENCE [LARGE SCALE GENOMIC DNA]</scope>
    <source>
        <strain evidence="8 9">2814</strain>
    </source>
</reference>
<comment type="subcellular location">
    <subcellularLocation>
        <location evidence="1">Cell membrane</location>
        <topology evidence="1">Multi-pass membrane protein</topology>
    </subcellularLocation>
</comment>
<feature type="transmembrane region" description="Helical" evidence="6">
    <location>
        <begin position="304"/>
        <end position="326"/>
    </location>
</feature>
<feature type="domain" description="Major facilitator superfamily (MFS) profile" evidence="7">
    <location>
        <begin position="1"/>
        <end position="388"/>
    </location>
</feature>
<proteinExistence type="predicted"/>
<evidence type="ECO:0000256" key="4">
    <source>
        <dbReference type="ARBA" id="ARBA00022989"/>
    </source>
</evidence>
<evidence type="ECO:0000313" key="9">
    <source>
        <dbReference type="Proteomes" id="UP001549313"/>
    </source>
</evidence>
<feature type="transmembrane region" description="Helical" evidence="6">
    <location>
        <begin position="213"/>
        <end position="233"/>
    </location>
</feature>
<dbReference type="PANTHER" id="PTHR43124">
    <property type="entry name" value="PURINE EFFLUX PUMP PBUE"/>
    <property type="match status" value="1"/>
</dbReference>
<keyword evidence="3 6" id="KW-0812">Transmembrane</keyword>
<evidence type="ECO:0000259" key="7">
    <source>
        <dbReference type="PROSITE" id="PS50850"/>
    </source>
</evidence>